<dbReference type="Proteomes" id="UP000218231">
    <property type="component" value="Unassembled WGS sequence"/>
</dbReference>
<dbReference type="AlphaFoldDB" id="A0A2A2K4V5"/>
<sequence length="121" mass="12316">MHGIAGDLGDTIHRLDLWAGDAARGQGLAVVGEASGIGIPGRGGDQALAPEQLEHRAVAQAQDLVASAVGFEDMSALAQGKVAGVVKCVHLASRAMGSGQPPILPAARGARHRVCYNPDSF</sequence>
<comment type="caution">
    <text evidence="1">The sequence shown here is derived from an EMBL/GenBank/DDBJ whole genome shotgun (WGS) entry which is preliminary data.</text>
</comment>
<reference evidence="1 2" key="1">
    <citation type="journal article" date="2017" name="Curr. Biol.">
        <title>Genome architecture and evolution of a unichromosomal asexual nematode.</title>
        <authorList>
            <person name="Fradin H."/>
            <person name="Zegar C."/>
            <person name="Gutwein M."/>
            <person name="Lucas J."/>
            <person name="Kovtun M."/>
            <person name="Corcoran D."/>
            <person name="Baugh L.R."/>
            <person name="Kiontke K."/>
            <person name="Gunsalus K."/>
            <person name="Fitch D.H."/>
            <person name="Piano F."/>
        </authorList>
    </citation>
    <scope>NUCLEOTIDE SEQUENCE [LARGE SCALE GENOMIC DNA]</scope>
    <source>
        <strain evidence="1">PF1309</strain>
    </source>
</reference>
<name>A0A2A2K4V5_9BILA</name>
<gene>
    <name evidence="1" type="ORF">WR25_24655</name>
</gene>
<dbReference type="EMBL" id="LIAE01009629">
    <property type="protein sequence ID" value="PAV69026.1"/>
    <property type="molecule type" value="Genomic_DNA"/>
</dbReference>
<protein>
    <submittedName>
        <fullName evidence="1">Uncharacterized protein</fullName>
    </submittedName>
</protein>
<evidence type="ECO:0000313" key="1">
    <source>
        <dbReference type="EMBL" id="PAV69026.1"/>
    </source>
</evidence>
<keyword evidence="2" id="KW-1185">Reference proteome</keyword>
<accession>A0A2A2K4V5</accession>
<proteinExistence type="predicted"/>
<organism evidence="1 2">
    <name type="scientific">Diploscapter pachys</name>
    <dbReference type="NCBI Taxonomy" id="2018661"/>
    <lineage>
        <taxon>Eukaryota</taxon>
        <taxon>Metazoa</taxon>
        <taxon>Ecdysozoa</taxon>
        <taxon>Nematoda</taxon>
        <taxon>Chromadorea</taxon>
        <taxon>Rhabditida</taxon>
        <taxon>Rhabditina</taxon>
        <taxon>Rhabditomorpha</taxon>
        <taxon>Rhabditoidea</taxon>
        <taxon>Rhabditidae</taxon>
        <taxon>Diploscapter</taxon>
    </lineage>
</organism>
<evidence type="ECO:0000313" key="2">
    <source>
        <dbReference type="Proteomes" id="UP000218231"/>
    </source>
</evidence>